<dbReference type="GO" id="GO:0006260">
    <property type="term" value="P:DNA replication"/>
    <property type="evidence" value="ECO:0007669"/>
    <property type="project" value="UniProtKB-KW"/>
</dbReference>
<dbReference type="AlphaFoldDB" id="A0A929MMY0"/>
<keyword evidence="2" id="KW-0235">DNA replication</keyword>
<proteinExistence type="predicted"/>
<name>A0A929MMY0_ABIDE</name>
<evidence type="ECO:0000256" key="2">
    <source>
        <dbReference type="ARBA" id="ARBA00022705"/>
    </source>
</evidence>
<evidence type="ECO:0000256" key="3">
    <source>
        <dbReference type="ARBA" id="ARBA00022723"/>
    </source>
</evidence>
<protein>
    <submittedName>
        <fullName evidence="6">DUF972 family protein</fullName>
    </submittedName>
</protein>
<accession>A0A929MMY0</accession>
<dbReference type="Proteomes" id="UP000757900">
    <property type="component" value="Unassembled WGS sequence"/>
</dbReference>
<comment type="caution">
    <text evidence="6">The sequence shown here is derived from an EMBL/GenBank/DDBJ whole genome shotgun (WGS) entry which is preliminary data.</text>
</comment>
<organism evidence="6 7">
    <name type="scientific">Abiotrophia defectiva</name>
    <name type="common">Streptococcus defectivus</name>
    <dbReference type="NCBI Taxonomy" id="46125"/>
    <lineage>
        <taxon>Bacteria</taxon>
        <taxon>Bacillati</taxon>
        <taxon>Bacillota</taxon>
        <taxon>Bacilli</taxon>
        <taxon>Lactobacillales</taxon>
        <taxon>Aerococcaceae</taxon>
        <taxon>Abiotrophia</taxon>
    </lineage>
</organism>
<keyword evidence="3" id="KW-0479">Metal-binding</keyword>
<dbReference type="Pfam" id="PF06156">
    <property type="entry name" value="YabA"/>
    <property type="match status" value="1"/>
</dbReference>
<sequence>YQEGIHICHTFYGMKREPGEECIFCQNLLDSFQRDNH</sequence>
<dbReference type="GO" id="GO:0008156">
    <property type="term" value="P:negative regulation of DNA replication"/>
    <property type="evidence" value="ECO:0007669"/>
    <property type="project" value="UniProtKB-KW"/>
</dbReference>
<evidence type="ECO:0000256" key="1">
    <source>
        <dbReference type="ARBA" id="ARBA00022490"/>
    </source>
</evidence>
<keyword evidence="5" id="KW-0236">DNA replication inhibitor</keyword>
<evidence type="ECO:0000256" key="4">
    <source>
        <dbReference type="ARBA" id="ARBA00022833"/>
    </source>
</evidence>
<reference evidence="6" key="1">
    <citation type="submission" date="2020-04" db="EMBL/GenBank/DDBJ databases">
        <title>Deep metagenomics examines the oral microbiome during advanced dental caries in children, revealing novel taxa and co-occurrences with host molecules.</title>
        <authorList>
            <person name="Baker J.L."/>
            <person name="Morton J.T."/>
            <person name="Dinis M."/>
            <person name="Alvarez R."/>
            <person name="Tran N.C."/>
            <person name="Knight R."/>
            <person name="Edlund A."/>
        </authorList>
    </citation>
    <scope>NUCLEOTIDE SEQUENCE</scope>
    <source>
        <strain evidence="6">JCVI_23_bin.16</strain>
    </source>
</reference>
<gene>
    <name evidence="6" type="ORF">HXK00_01650</name>
</gene>
<evidence type="ECO:0000313" key="6">
    <source>
        <dbReference type="EMBL" id="MBF0934331.1"/>
    </source>
</evidence>
<keyword evidence="1" id="KW-0963">Cytoplasm</keyword>
<evidence type="ECO:0000256" key="5">
    <source>
        <dbReference type="ARBA" id="ARBA00022880"/>
    </source>
</evidence>
<keyword evidence="4" id="KW-0862">Zinc</keyword>
<feature type="non-terminal residue" evidence="6">
    <location>
        <position position="1"/>
    </location>
</feature>
<evidence type="ECO:0000313" key="7">
    <source>
        <dbReference type="Proteomes" id="UP000757900"/>
    </source>
</evidence>
<dbReference type="GO" id="GO:0046872">
    <property type="term" value="F:metal ion binding"/>
    <property type="evidence" value="ECO:0007669"/>
    <property type="project" value="UniProtKB-KW"/>
</dbReference>
<dbReference type="EMBL" id="JABZFV010000013">
    <property type="protein sequence ID" value="MBF0934331.1"/>
    <property type="molecule type" value="Genomic_DNA"/>
</dbReference>
<dbReference type="InterPro" id="IPR010377">
    <property type="entry name" value="YabA"/>
</dbReference>